<organism evidence="2 3">
    <name type="scientific">Nonomuraea zeae</name>
    <dbReference type="NCBI Taxonomy" id="1642303"/>
    <lineage>
        <taxon>Bacteria</taxon>
        <taxon>Bacillati</taxon>
        <taxon>Actinomycetota</taxon>
        <taxon>Actinomycetes</taxon>
        <taxon>Streptosporangiales</taxon>
        <taxon>Streptosporangiaceae</taxon>
        <taxon>Nonomuraea</taxon>
    </lineage>
</organism>
<feature type="region of interest" description="Disordered" evidence="1">
    <location>
        <begin position="59"/>
        <end position="147"/>
    </location>
</feature>
<proteinExistence type="predicted"/>
<evidence type="ECO:0000313" key="2">
    <source>
        <dbReference type="EMBL" id="TMR26707.1"/>
    </source>
</evidence>
<protein>
    <submittedName>
        <fullName evidence="2">Uncharacterized protein</fullName>
    </submittedName>
</protein>
<accession>A0A5S4G0Z1</accession>
<evidence type="ECO:0000256" key="1">
    <source>
        <dbReference type="SAM" id="MobiDB-lite"/>
    </source>
</evidence>
<reference evidence="2 3" key="1">
    <citation type="submission" date="2019-05" db="EMBL/GenBank/DDBJ databases">
        <title>Draft genome sequence of Nonomuraea zeae DSM 100528.</title>
        <authorList>
            <person name="Saricaoglu S."/>
            <person name="Isik K."/>
        </authorList>
    </citation>
    <scope>NUCLEOTIDE SEQUENCE [LARGE SCALE GENOMIC DNA]</scope>
    <source>
        <strain evidence="2 3">DSM 100528</strain>
    </source>
</reference>
<dbReference type="EMBL" id="VCKX01000189">
    <property type="protein sequence ID" value="TMR26707.1"/>
    <property type="molecule type" value="Genomic_DNA"/>
</dbReference>
<dbReference type="Proteomes" id="UP000306628">
    <property type="component" value="Unassembled WGS sequence"/>
</dbReference>
<gene>
    <name evidence="2" type="ORF">ETD85_41535</name>
</gene>
<name>A0A5S4G0Z1_9ACTN</name>
<sequence length="147" mass="15903">MADLLFVEALHLFAGQGHAGPVEIEEVDRLLDHHVGREHLGPAAGELQQVMSPDHLEDLPAQGLARGSDEGVQRPGDVREVCFGHDGPLSPPAMEGHARPAHQRHSASGCGHEWHRGAVEFGGLSHERERRPGSPRQWKALSPTPSP</sequence>
<comment type="caution">
    <text evidence="2">The sequence shown here is derived from an EMBL/GenBank/DDBJ whole genome shotgun (WGS) entry which is preliminary data.</text>
</comment>
<keyword evidence="3" id="KW-1185">Reference proteome</keyword>
<dbReference type="AlphaFoldDB" id="A0A5S4G0Z1"/>
<evidence type="ECO:0000313" key="3">
    <source>
        <dbReference type="Proteomes" id="UP000306628"/>
    </source>
</evidence>
<dbReference type="RefSeq" id="WP_138695325.1">
    <property type="nucleotide sequence ID" value="NZ_JBHSAZ010000113.1"/>
</dbReference>
<feature type="compositionally biased region" description="Basic and acidic residues" evidence="1">
    <location>
        <begin position="67"/>
        <end position="83"/>
    </location>
</feature>